<keyword evidence="2" id="KW-1185">Reference proteome</keyword>
<reference evidence="1" key="1">
    <citation type="submission" date="2022-06" db="EMBL/GenBank/DDBJ databases">
        <title>Phylogenomic reconstructions and comparative analyses of Kickxellomycotina fungi.</title>
        <authorList>
            <person name="Reynolds N.K."/>
            <person name="Stajich J.E."/>
            <person name="Barry K."/>
            <person name="Grigoriev I.V."/>
            <person name="Crous P."/>
            <person name="Smith M.E."/>
        </authorList>
    </citation>
    <scope>NUCLEOTIDE SEQUENCE</scope>
    <source>
        <strain evidence="1">RSA 2271</strain>
    </source>
</reference>
<proteinExistence type="predicted"/>
<evidence type="ECO:0000313" key="1">
    <source>
        <dbReference type="EMBL" id="KAJ1680434.1"/>
    </source>
</evidence>
<accession>A0ACC1I125</accession>
<organism evidence="1 2">
    <name type="scientific">Spiromyces aspiralis</name>
    <dbReference type="NCBI Taxonomy" id="68401"/>
    <lineage>
        <taxon>Eukaryota</taxon>
        <taxon>Fungi</taxon>
        <taxon>Fungi incertae sedis</taxon>
        <taxon>Zoopagomycota</taxon>
        <taxon>Kickxellomycotina</taxon>
        <taxon>Kickxellomycetes</taxon>
        <taxon>Kickxellales</taxon>
        <taxon>Kickxellaceae</taxon>
        <taxon>Spiromyces</taxon>
    </lineage>
</organism>
<evidence type="ECO:0000313" key="2">
    <source>
        <dbReference type="Proteomes" id="UP001145114"/>
    </source>
</evidence>
<sequence>MSRTIRDRLGYGGTVPFGRGVMREVMPECLADALMTMSGQNKASHVLGTIISYDLVKDQTSAMRYSIIAPGLSRDKVCYYRWCKYSYTGSMQCEVDITHILHCIEQALYMLLSAGDSDPRVAEHMENVLGISQGMLMAIESRMQDLIALLELLKSVNRWRHIPILEVILMLGPSNDTVVITINGSLDPIIIASDGPHGGLAHHEEDEEEDEEGANPLQREQRSDSSPQGDLLPQHPMGNTIRSNDLDPRYAGMPVTLRFIAPRGFCQKLSEQLLTDYDHFSPTTIVSTTKEALTAL</sequence>
<comment type="caution">
    <text evidence="1">The sequence shown here is derived from an EMBL/GenBank/DDBJ whole genome shotgun (WGS) entry which is preliminary data.</text>
</comment>
<dbReference type="Proteomes" id="UP001145114">
    <property type="component" value="Unassembled WGS sequence"/>
</dbReference>
<dbReference type="EMBL" id="JAMZIH010000001">
    <property type="protein sequence ID" value="KAJ1680434.1"/>
    <property type="molecule type" value="Genomic_DNA"/>
</dbReference>
<name>A0ACC1I125_9FUNG</name>
<gene>
    <name evidence="1" type="ORF">EV182_000015</name>
</gene>
<protein>
    <submittedName>
        <fullName evidence="1">Uncharacterized protein</fullName>
    </submittedName>
</protein>